<evidence type="ECO:0000313" key="2">
    <source>
        <dbReference type="Proteomes" id="UP001153069"/>
    </source>
</evidence>
<dbReference type="PANTHER" id="PTHR37816">
    <property type="entry name" value="YALI0E33011P"/>
    <property type="match status" value="1"/>
</dbReference>
<dbReference type="InterPro" id="IPR052922">
    <property type="entry name" value="Cytidylate_Kinase-2"/>
</dbReference>
<keyword evidence="2" id="KW-1185">Reference proteome</keyword>
<organism evidence="1 2">
    <name type="scientific">Seminavis robusta</name>
    <dbReference type="NCBI Taxonomy" id="568900"/>
    <lineage>
        <taxon>Eukaryota</taxon>
        <taxon>Sar</taxon>
        <taxon>Stramenopiles</taxon>
        <taxon>Ochrophyta</taxon>
        <taxon>Bacillariophyta</taxon>
        <taxon>Bacillariophyceae</taxon>
        <taxon>Bacillariophycidae</taxon>
        <taxon>Naviculales</taxon>
        <taxon>Naviculaceae</taxon>
        <taxon>Seminavis</taxon>
    </lineage>
</organism>
<dbReference type="Proteomes" id="UP001153069">
    <property type="component" value="Unassembled WGS sequence"/>
</dbReference>
<proteinExistence type="predicted"/>
<evidence type="ECO:0000313" key="1">
    <source>
        <dbReference type="EMBL" id="CAB9517903.1"/>
    </source>
</evidence>
<accession>A0A9N8HPC1</accession>
<dbReference type="AlphaFoldDB" id="A0A9N8HPC1"/>
<reference evidence="1" key="1">
    <citation type="submission" date="2020-06" db="EMBL/GenBank/DDBJ databases">
        <authorList>
            <consortium name="Plant Systems Biology data submission"/>
        </authorList>
    </citation>
    <scope>NUCLEOTIDE SEQUENCE</scope>
    <source>
        <strain evidence="1">D6</strain>
    </source>
</reference>
<gene>
    <name evidence="1" type="ORF">SEMRO_890_G216700.1</name>
</gene>
<protein>
    <recommendedName>
        <fullName evidence="3">Adenylate kinase</fullName>
    </recommendedName>
</protein>
<sequence length="201" mass="23015">MHPQPVTSMKSPLLLRYPTIIVFGNSGSGKSTLARNLVSKHPEWPHLDLDTIAWCHKDDQSVPKRKPHHIATQELDEWIMAQQQPPELWIMEGCYADLLSHVAPKATLAIYLNLPILTCQENAKARPWEPHKYPHGKQDQDANLPMLLDWIADYEHRSKDSDFSKHAHQALFDSFDGKKLEITSNWSPQDNSIEQTLLSLN</sequence>
<evidence type="ECO:0008006" key="3">
    <source>
        <dbReference type="Google" id="ProtNLM"/>
    </source>
</evidence>
<dbReference type="SUPFAM" id="SSF52540">
    <property type="entry name" value="P-loop containing nucleoside triphosphate hydrolases"/>
    <property type="match status" value="1"/>
</dbReference>
<dbReference type="Gene3D" id="3.40.50.300">
    <property type="entry name" value="P-loop containing nucleotide triphosphate hydrolases"/>
    <property type="match status" value="1"/>
</dbReference>
<dbReference type="PANTHER" id="PTHR37816:SF2">
    <property type="entry name" value="DNA TOPOLOGY MODULATION PROTEIN FLAR-RELATED PROTEIN"/>
    <property type="match status" value="1"/>
</dbReference>
<name>A0A9N8HPC1_9STRA</name>
<dbReference type="Pfam" id="PF13238">
    <property type="entry name" value="AAA_18"/>
    <property type="match status" value="1"/>
</dbReference>
<comment type="caution">
    <text evidence="1">The sequence shown here is derived from an EMBL/GenBank/DDBJ whole genome shotgun (WGS) entry which is preliminary data.</text>
</comment>
<dbReference type="EMBL" id="CAICTM010000888">
    <property type="protein sequence ID" value="CAB9517903.1"/>
    <property type="molecule type" value="Genomic_DNA"/>
</dbReference>
<dbReference type="InterPro" id="IPR027417">
    <property type="entry name" value="P-loop_NTPase"/>
</dbReference>